<evidence type="ECO:0000256" key="1">
    <source>
        <dbReference type="SAM" id="MobiDB-lite"/>
    </source>
</evidence>
<feature type="region of interest" description="Disordered" evidence="1">
    <location>
        <begin position="172"/>
        <end position="224"/>
    </location>
</feature>
<organism evidence="2 3">
    <name type="scientific">Phialemonium thermophilum</name>
    <dbReference type="NCBI Taxonomy" id="223376"/>
    <lineage>
        <taxon>Eukaryota</taxon>
        <taxon>Fungi</taxon>
        <taxon>Dikarya</taxon>
        <taxon>Ascomycota</taxon>
        <taxon>Pezizomycotina</taxon>
        <taxon>Sordariomycetes</taxon>
        <taxon>Sordariomycetidae</taxon>
        <taxon>Cephalothecales</taxon>
        <taxon>Cephalothecaceae</taxon>
        <taxon>Phialemonium</taxon>
    </lineage>
</organism>
<dbReference type="InterPro" id="IPR035979">
    <property type="entry name" value="RBD_domain_sf"/>
</dbReference>
<accession>A0ABR3VW19</accession>
<proteinExistence type="predicted"/>
<feature type="compositionally biased region" description="Basic and acidic residues" evidence="1">
    <location>
        <begin position="63"/>
        <end position="72"/>
    </location>
</feature>
<dbReference type="Gene3D" id="3.30.70.330">
    <property type="match status" value="1"/>
</dbReference>
<protein>
    <recommendedName>
        <fullName evidence="4">RRM domain-containing protein</fullName>
    </recommendedName>
</protein>
<dbReference type="EMBL" id="JAZHXJ010001032">
    <property type="protein sequence ID" value="KAL1846485.1"/>
    <property type="molecule type" value="Genomic_DNA"/>
</dbReference>
<evidence type="ECO:0000313" key="3">
    <source>
        <dbReference type="Proteomes" id="UP001586593"/>
    </source>
</evidence>
<dbReference type="CDD" id="cd12254">
    <property type="entry name" value="RRM_hnRNPH_ESRPs_RBM12_like"/>
    <property type="match status" value="1"/>
</dbReference>
<gene>
    <name evidence="2" type="ORF">VTK73DRAFT_280</name>
</gene>
<feature type="compositionally biased region" description="Low complexity" evidence="1">
    <location>
        <begin position="23"/>
        <end position="35"/>
    </location>
</feature>
<evidence type="ECO:0000313" key="2">
    <source>
        <dbReference type="EMBL" id="KAL1846485.1"/>
    </source>
</evidence>
<reference evidence="2 3" key="1">
    <citation type="journal article" date="2024" name="Commun. Biol.">
        <title>Comparative genomic analysis of thermophilic fungi reveals convergent evolutionary adaptations and gene losses.</title>
        <authorList>
            <person name="Steindorff A.S."/>
            <person name="Aguilar-Pontes M.V."/>
            <person name="Robinson A.J."/>
            <person name="Andreopoulos B."/>
            <person name="LaButti K."/>
            <person name="Kuo A."/>
            <person name="Mondo S."/>
            <person name="Riley R."/>
            <person name="Otillar R."/>
            <person name="Haridas S."/>
            <person name="Lipzen A."/>
            <person name="Grimwood J."/>
            <person name="Schmutz J."/>
            <person name="Clum A."/>
            <person name="Reid I.D."/>
            <person name="Moisan M.C."/>
            <person name="Butler G."/>
            <person name="Nguyen T.T.M."/>
            <person name="Dewar K."/>
            <person name="Conant G."/>
            <person name="Drula E."/>
            <person name="Henrissat B."/>
            <person name="Hansel C."/>
            <person name="Singer S."/>
            <person name="Hutchinson M.I."/>
            <person name="de Vries R.P."/>
            <person name="Natvig D.O."/>
            <person name="Powell A.J."/>
            <person name="Tsang A."/>
            <person name="Grigoriev I.V."/>
        </authorList>
    </citation>
    <scope>NUCLEOTIDE SEQUENCE [LARGE SCALE GENOMIC DNA]</scope>
    <source>
        <strain evidence="2 3">ATCC 24622</strain>
    </source>
</reference>
<name>A0ABR3VW19_9PEZI</name>
<dbReference type="Proteomes" id="UP001586593">
    <property type="component" value="Unassembled WGS sequence"/>
</dbReference>
<comment type="caution">
    <text evidence="2">The sequence shown here is derived from an EMBL/GenBank/DDBJ whole genome shotgun (WGS) entry which is preliminary data.</text>
</comment>
<evidence type="ECO:0008006" key="4">
    <source>
        <dbReference type="Google" id="ProtNLM"/>
    </source>
</evidence>
<feature type="compositionally biased region" description="Low complexity" evidence="1">
    <location>
        <begin position="188"/>
        <end position="222"/>
    </location>
</feature>
<feature type="compositionally biased region" description="Acidic residues" evidence="1">
    <location>
        <begin position="73"/>
        <end position="83"/>
    </location>
</feature>
<sequence>MSSFRSGGQSGPNVRKTTRFHKSSLSVISSESSSSSDDEDNQDGGVRLTEDSPLQPRMLPRSATEDLSRYNDADTDSDSEDDGPSSVHVETAETVSGEVDQTARSIRALSTSTSSCKGDDHNTNGSGFHDVFGHGQGLWALASSDGSSNGPAKPAGATHWYNPVFRTSENGLPVSLSGPLPRADDGGSESSSAHSVISEPVSKFVPKTPAPSPASKAAKPVTPAAPEPVAYPAPGPGPVVPRMMGSGPLVPVSTGNGPVLPPMMMMPTVPAFPFSPQNLAPELGLAPLVGHPVPNTIKVLRSQHLNRITDGPIGRPTLDVALNAENFPFIESARQAEPVNYGVIKIKNIPFSTRRAEIVAFLGRNSRILNDNQEPVHIIMERVTSKTHDAYVEFVSLHDAMKAVERLTNPGVKGKTGRLGDRPVDVELSSQAALMKDLFPLATGVFWSGSEPQIQPPVPSEPWNHFKGFITEEEMTMLVKHVEIPQRSPFARDCPQRPFECMISTIKKLPWYMTDHITMHQRHSVYRATVDLIRLLQMAIRDGRHASLTPQLLKRLHTAAMLCPGFTVTMKDSIAYLVCLSDEDQRGFNQPRFADCWRHAYTLAPKPDMPIDVLEWYIAIIREESNRFVNALSLSTRTQIQQRARDTDGYFGYFWLEVGFPVGPAFDSLTLAEAAVLEFKALERIFARAFPRQF</sequence>
<dbReference type="InterPro" id="IPR012677">
    <property type="entry name" value="Nucleotide-bd_a/b_plait_sf"/>
</dbReference>
<dbReference type="SUPFAM" id="SSF54928">
    <property type="entry name" value="RNA-binding domain, RBD"/>
    <property type="match status" value="1"/>
</dbReference>
<keyword evidence="3" id="KW-1185">Reference proteome</keyword>
<feature type="region of interest" description="Disordered" evidence="1">
    <location>
        <begin position="1"/>
        <end position="105"/>
    </location>
</feature>